<organism evidence="1">
    <name type="scientific">Anguilla anguilla</name>
    <name type="common">European freshwater eel</name>
    <name type="synonym">Muraena anguilla</name>
    <dbReference type="NCBI Taxonomy" id="7936"/>
    <lineage>
        <taxon>Eukaryota</taxon>
        <taxon>Metazoa</taxon>
        <taxon>Chordata</taxon>
        <taxon>Craniata</taxon>
        <taxon>Vertebrata</taxon>
        <taxon>Euteleostomi</taxon>
        <taxon>Actinopterygii</taxon>
        <taxon>Neopterygii</taxon>
        <taxon>Teleostei</taxon>
        <taxon>Anguilliformes</taxon>
        <taxon>Anguillidae</taxon>
        <taxon>Anguilla</taxon>
    </lineage>
</organism>
<protein>
    <submittedName>
        <fullName evidence="1">Uncharacterized protein</fullName>
    </submittedName>
</protein>
<reference evidence="1" key="1">
    <citation type="submission" date="2014-11" db="EMBL/GenBank/DDBJ databases">
        <authorList>
            <person name="Amaro Gonzalez C."/>
        </authorList>
    </citation>
    <scope>NUCLEOTIDE SEQUENCE</scope>
</reference>
<reference evidence="1" key="2">
    <citation type="journal article" date="2015" name="Fish Shellfish Immunol.">
        <title>Early steps in the European eel (Anguilla anguilla)-Vibrio vulnificus interaction in the gills: Role of the RtxA13 toxin.</title>
        <authorList>
            <person name="Callol A."/>
            <person name="Pajuelo D."/>
            <person name="Ebbesson L."/>
            <person name="Teles M."/>
            <person name="MacKenzie S."/>
            <person name="Amaro C."/>
        </authorList>
    </citation>
    <scope>NUCLEOTIDE SEQUENCE</scope>
</reference>
<evidence type="ECO:0000313" key="1">
    <source>
        <dbReference type="EMBL" id="JAH86894.1"/>
    </source>
</evidence>
<dbReference type="EMBL" id="GBXM01021683">
    <property type="protein sequence ID" value="JAH86894.1"/>
    <property type="molecule type" value="Transcribed_RNA"/>
</dbReference>
<accession>A0A0E9W933</accession>
<name>A0A0E9W933_ANGAN</name>
<dbReference type="AlphaFoldDB" id="A0A0E9W933"/>
<proteinExistence type="predicted"/>
<sequence>MRKITDGVAQGLHLAIVIDTQPAS</sequence>